<evidence type="ECO:0000256" key="4">
    <source>
        <dbReference type="SAM" id="Coils"/>
    </source>
</evidence>
<dbReference type="NCBIfam" id="TIGR01543">
    <property type="entry name" value="proheadase_HK97"/>
    <property type="match status" value="1"/>
</dbReference>
<evidence type="ECO:0000256" key="3">
    <source>
        <dbReference type="ARBA" id="ARBA00022801"/>
    </source>
</evidence>
<dbReference type="Proteomes" id="UP001288778">
    <property type="component" value="Unassembled WGS sequence"/>
</dbReference>
<evidence type="ECO:0000259" key="5">
    <source>
        <dbReference type="Pfam" id="PF04586"/>
    </source>
</evidence>
<organism evidence="6 7">
    <name type="scientific">Clostridium perfringens</name>
    <dbReference type="NCBI Taxonomy" id="1502"/>
    <lineage>
        <taxon>Bacteria</taxon>
        <taxon>Bacillati</taxon>
        <taxon>Bacillota</taxon>
        <taxon>Clostridia</taxon>
        <taxon>Eubacteriales</taxon>
        <taxon>Clostridiaceae</taxon>
        <taxon>Clostridium</taxon>
    </lineage>
</organism>
<comment type="caution">
    <text evidence="6">The sequence shown here is derived from an EMBL/GenBank/DDBJ whole genome shotgun (WGS) entry which is preliminary data.</text>
</comment>
<dbReference type="EMBL" id="WNUI01000005">
    <property type="protein sequence ID" value="MDZ4908205.1"/>
    <property type="molecule type" value="Genomic_DNA"/>
</dbReference>
<dbReference type="GO" id="GO:0006508">
    <property type="term" value="P:proteolysis"/>
    <property type="evidence" value="ECO:0007669"/>
    <property type="project" value="UniProtKB-KW"/>
</dbReference>
<accession>A0AAW9HZW4</accession>
<protein>
    <submittedName>
        <fullName evidence="6">HK97 family phage prohead protease</fullName>
    </submittedName>
</protein>
<dbReference type="InterPro" id="IPR054613">
    <property type="entry name" value="Peptidase_S78_dom"/>
</dbReference>
<evidence type="ECO:0000256" key="1">
    <source>
        <dbReference type="ARBA" id="ARBA00022612"/>
    </source>
</evidence>
<evidence type="ECO:0000313" key="7">
    <source>
        <dbReference type="Proteomes" id="UP001288778"/>
    </source>
</evidence>
<keyword evidence="1" id="KW-1188">Viral release from host cell</keyword>
<feature type="domain" description="Prohead serine protease" evidence="5">
    <location>
        <begin position="9"/>
        <end position="153"/>
    </location>
</feature>
<keyword evidence="4" id="KW-0175">Coiled coil</keyword>
<feature type="coiled-coil region" evidence="4">
    <location>
        <begin position="170"/>
        <end position="197"/>
    </location>
</feature>
<reference evidence="6" key="1">
    <citation type="submission" date="2019-11" db="EMBL/GenBank/DDBJ databases">
        <title>Characterization of Clostridium perfringens isolates from swine manure treated agricultural soils.</title>
        <authorList>
            <person name="Wushke S.T."/>
        </authorList>
    </citation>
    <scope>NUCLEOTIDE SEQUENCE</scope>
    <source>
        <strain evidence="6">X94</strain>
    </source>
</reference>
<name>A0AAW9HZW4_CLOPF</name>
<dbReference type="InterPro" id="IPR006433">
    <property type="entry name" value="Prohead_protease"/>
</dbReference>
<dbReference type="RefSeq" id="WP_198621131.1">
    <property type="nucleotide sequence ID" value="NZ_JACOHR010000014.1"/>
</dbReference>
<keyword evidence="3" id="KW-0378">Hydrolase</keyword>
<evidence type="ECO:0000313" key="6">
    <source>
        <dbReference type="EMBL" id="MDZ4908205.1"/>
    </source>
</evidence>
<gene>
    <name evidence="6" type="ORF">GNF68_03845</name>
</gene>
<keyword evidence="2 6" id="KW-0645">Protease</keyword>
<evidence type="ECO:0000256" key="2">
    <source>
        <dbReference type="ARBA" id="ARBA00022670"/>
    </source>
</evidence>
<sequence length="225" mass="26008">MKLNFRSNGLELEGYINVTERPSEILSDKDGKFIEVVKRGCWKRALSSNKTIDLLYNHNPNRKIGDNKTNLELMEDSIGLKFRALIDDPDIIAKAKEGKLKNCSFGFIPKRTSKEFIGGIEHRNLYEIELYEVSLLDIPPAYSGCSIYKRDLEGTTEEYETRSIALEVVEEVTEEKIKEAIEELEEVTEEVEDPTEEVIQETTEEPTKINHIDVLKQWLWLQQQL</sequence>
<dbReference type="GO" id="GO:0008233">
    <property type="term" value="F:peptidase activity"/>
    <property type="evidence" value="ECO:0007669"/>
    <property type="project" value="UniProtKB-KW"/>
</dbReference>
<proteinExistence type="predicted"/>
<dbReference type="Pfam" id="PF04586">
    <property type="entry name" value="Peptidase_S78"/>
    <property type="match status" value="1"/>
</dbReference>
<dbReference type="AlphaFoldDB" id="A0AAW9HZW4"/>